<keyword evidence="4" id="KW-0418">Kinase</keyword>
<dbReference type="Proteomes" id="UP000597444">
    <property type="component" value="Unassembled WGS sequence"/>
</dbReference>
<evidence type="ECO:0000313" key="9">
    <source>
        <dbReference type="EMBL" id="GHO93678.1"/>
    </source>
</evidence>
<dbReference type="PANTHER" id="PTHR43289:SF6">
    <property type="entry name" value="SERINE_THREONINE-PROTEIN KINASE NEKL-3"/>
    <property type="match status" value="1"/>
</dbReference>
<dbReference type="Gene3D" id="1.10.510.10">
    <property type="entry name" value="Transferase(Phosphotransferase) domain 1"/>
    <property type="match status" value="1"/>
</dbReference>
<dbReference type="GO" id="GO:0004674">
    <property type="term" value="F:protein serine/threonine kinase activity"/>
    <property type="evidence" value="ECO:0007669"/>
    <property type="project" value="UniProtKB-EC"/>
</dbReference>
<dbReference type="Pfam" id="PF00069">
    <property type="entry name" value="Pkinase"/>
    <property type="match status" value="1"/>
</dbReference>
<sequence length="695" mass="75342">MKEQQGIVSEGQNLRHFGNYDLVRRIDMGGMGEVYLARQRTAFGREVAVKIIRSDLVHDITARKRFLREAEVSAHIKHEHILPLVEFGEEQGRLFLVTPYIEGGTLARRLQDGPLSLSDVSHVFTALVQAVAYIHRRGVIHRDLKPSNIMLDQEEGGDEIYVRLIDFGIASIQGTAASPPLTEAGTEIGTVVYMAPERLNGIAAPSNDIYSLGVILYQMLVGQLPRKGEEVRLPLQLEGIIRRCTAVQVEQRFATADDLLRAFRQACEVLDAPSQKQTAAQFVAQAVVQQVAQPVVAEAAEVSDKSDAPTLRRSPTNRLLDYAASEGNSNPRAEVVLPQSSTNKTFNDDDYNAPTASVDPSAFATGKSQRLARDAVYPHSPARSQQRRSKRSLLALVPISIVIVALLIAATALFAFQTAVTGRVTVTPQVKAVSKVLTVTARTDITSVDPNTSSIPLSKLSLTRQGSKTGPTTGSDLVCAIFLPPSKCSKVVSNEDVYKVGVELKQDLKTQLKQDLNSQLHAKNATALGDPTFTDVPNSFSYNPSVNSKADSVTVNLTEQGTANYYSTNDIQVLARQLLTQQAGAKYELINTSTQVGTAVVKSIDPTSGALTLSVPAAGVAKYQLTASDLQNIQERVRGMKLKDARAFIEKQTGIDPKSLVVSVTVGDSMPGDVRQIKVTQVEPTNMPTVQLPKA</sequence>
<evidence type="ECO:0000256" key="7">
    <source>
        <dbReference type="SAM" id="Phobius"/>
    </source>
</evidence>
<dbReference type="GO" id="GO:0005524">
    <property type="term" value="F:ATP binding"/>
    <property type="evidence" value="ECO:0007669"/>
    <property type="project" value="UniProtKB-KW"/>
</dbReference>
<keyword evidence="7" id="KW-0812">Transmembrane</keyword>
<dbReference type="Gene3D" id="3.30.200.20">
    <property type="entry name" value="Phosphorylase Kinase, domain 1"/>
    <property type="match status" value="1"/>
</dbReference>
<feature type="transmembrane region" description="Helical" evidence="7">
    <location>
        <begin position="393"/>
        <end position="416"/>
    </location>
</feature>
<evidence type="ECO:0000256" key="3">
    <source>
        <dbReference type="ARBA" id="ARBA00022741"/>
    </source>
</evidence>
<keyword evidence="3" id="KW-0547">Nucleotide-binding</keyword>
<keyword evidence="7" id="KW-0472">Membrane</keyword>
<evidence type="ECO:0000259" key="8">
    <source>
        <dbReference type="PROSITE" id="PS50011"/>
    </source>
</evidence>
<dbReference type="SMART" id="SM00220">
    <property type="entry name" value="S_TKc"/>
    <property type="match status" value="1"/>
</dbReference>
<dbReference type="SUPFAM" id="SSF56112">
    <property type="entry name" value="Protein kinase-like (PK-like)"/>
    <property type="match status" value="1"/>
</dbReference>
<dbReference type="PROSITE" id="PS50011">
    <property type="entry name" value="PROTEIN_KINASE_DOM"/>
    <property type="match status" value="1"/>
</dbReference>
<dbReference type="EMBL" id="BNJK01000001">
    <property type="protein sequence ID" value="GHO93678.1"/>
    <property type="molecule type" value="Genomic_DNA"/>
</dbReference>
<evidence type="ECO:0000256" key="4">
    <source>
        <dbReference type="ARBA" id="ARBA00022777"/>
    </source>
</evidence>
<accession>A0A8J3IHD4</accession>
<keyword evidence="7" id="KW-1133">Transmembrane helix</keyword>
<dbReference type="InterPro" id="IPR008271">
    <property type="entry name" value="Ser/Thr_kinase_AS"/>
</dbReference>
<evidence type="ECO:0000313" key="10">
    <source>
        <dbReference type="Proteomes" id="UP000597444"/>
    </source>
</evidence>
<feature type="domain" description="Protein kinase" evidence="8">
    <location>
        <begin position="20"/>
        <end position="288"/>
    </location>
</feature>
<dbReference type="InterPro" id="IPR000719">
    <property type="entry name" value="Prot_kinase_dom"/>
</dbReference>
<keyword evidence="10" id="KW-1185">Reference proteome</keyword>
<protein>
    <recommendedName>
        <fullName evidence="1">non-specific serine/threonine protein kinase</fullName>
        <ecNumber evidence="1">2.7.11.1</ecNumber>
    </recommendedName>
</protein>
<evidence type="ECO:0000256" key="2">
    <source>
        <dbReference type="ARBA" id="ARBA00022679"/>
    </source>
</evidence>
<keyword evidence="2" id="KW-0808">Transferase</keyword>
<dbReference type="CDD" id="cd14014">
    <property type="entry name" value="STKc_PknB_like"/>
    <property type="match status" value="1"/>
</dbReference>
<dbReference type="InterPro" id="IPR011009">
    <property type="entry name" value="Kinase-like_dom_sf"/>
</dbReference>
<dbReference type="RefSeq" id="WP_220204450.1">
    <property type="nucleotide sequence ID" value="NZ_BNJK01000001.1"/>
</dbReference>
<comment type="caution">
    <text evidence="9">The sequence shown here is derived from an EMBL/GenBank/DDBJ whole genome shotgun (WGS) entry which is preliminary data.</text>
</comment>
<dbReference type="EC" id="2.7.11.1" evidence="1"/>
<dbReference type="PANTHER" id="PTHR43289">
    <property type="entry name" value="MITOGEN-ACTIVATED PROTEIN KINASE KINASE KINASE 20-RELATED"/>
    <property type="match status" value="1"/>
</dbReference>
<feature type="region of interest" description="Disordered" evidence="6">
    <location>
        <begin position="341"/>
        <end position="364"/>
    </location>
</feature>
<name>A0A8J3IHD4_9CHLR</name>
<evidence type="ECO:0000256" key="5">
    <source>
        <dbReference type="ARBA" id="ARBA00022840"/>
    </source>
</evidence>
<organism evidence="9 10">
    <name type="scientific">Reticulibacter mediterranei</name>
    <dbReference type="NCBI Taxonomy" id="2778369"/>
    <lineage>
        <taxon>Bacteria</taxon>
        <taxon>Bacillati</taxon>
        <taxon>Chloroflexota</taxon>
        <taxon>Ktedonobacteria</taxon>
        <taxon>Ktedonobacterales</taxon>
        <taxon>Reticulibacteraceae</taxon>
        <taxon>Reticulibacter</taxon>
    </lineage>
</organism>
<proteinExistence type="predicted"/>
<evidence type="ECO:0000256" key="1">
    <source>
        <dbReference type="ARBA" id="ARBA00012513"/>
    </source>
</evidence>
<dbReference type="PROSITE" id="PS00108">
    <property type="entry name" value="PROTEIN_KINASE_ST"/>
    <property type="match status" value="1"/>
</dbReference>
<reference evidence="9" key="1">
    <citation type="submission" date="2020-10" db="EMBL/GenBank/DDBJ databases">
        <title>Taxonomic study of unclassified bacteria belonging to the class Ktedonobacteria.</title>
        <authorList>
            <person name="Yabe S."/>
            <person name="Wang C.M."/>
            <person name="Zheng Y."/>
            <person name="Sakai Y."/>
            <person name="Cavaletti L."/>
            <person name="Monciardini P."/>
            <person name="Donadio S."/>
        </authorList>
    </citation>
    <scope>NUCLEOTIDE SEQUENCE</scope>
    <source>
        <strain evidence="9">ID150040</strain>
    </source>
</reference>
<keyword evidence="5" id="KW-0067">ATP-binding</keyword>
<gene>
    <name evidence="9" type="ORF">KSF_037260</name>
</gene>
<dbReference type="AlphaFoldDB" id="A0A8J3IHD4"/>
<evidence type="ECO:0000256" key="6">
    <source>
        <dbReference type="SAM" id="MobiDB-lite"/>
    </source>
</evidence>